<gene>
    <name evidence="1" type="ORF">SAMN06269173_11419</name>
</gene>
<evidence type="ECO:0000313" key="1">
    <source>
        <dbReference type="EMBL" id="SNR97180.1"/>
    </source>
</evidence>
<dbReference type="RefSeq" id="WP_089334116.1">
    <property type="nucleotide sequence ID" value="NZ_FZNS01000014.1"/>
</dbReference>
<accession>A0A239ANS3</accession>
<organism evidence="1 2">
    <name type="scientific">Hymenobacter mucosus</name>
    <dbReference type="NCBI Taxonomy" id="1411120"/>
    <lineage>
        <taxon>Bacteria</taxon>
        <taxon>Pseudomonadati</taxon>
        <taxon>Bacteroidota</taxon>
        <taxon>Cytophagia</taxon>
        <taxon>Cytophagales</taxon>
        <taxon>Hymenobacteraceae</taxon>
        <taxon>Hymenobacter</taxon>
    </lineage>
</organism>
<proteinExistence type="predicted"/>
<reference evidence="2" key="1">
    <citation type="submission" date="2017-06" db="EMBL/GenBank/DDBJ databases">
        <authorList>
            <person name="Varghese N."/>
            <person name="Submissions S."/>
        </authorList>
    </citation>
    <scope>NUCLEOTIDE SEQUENCE [LARGE SCALE GENOMIC DNA]</scope>
    <source>
        <strain evidence="2">DSM 28041</strain>
    </source>
</reference>
<dbReference type="Proteomes" id="UP000198310">
    <property type="component" value="Unassembled WGS sequence"/>
</dbReference>
<keyword evidence="2" id="KW-1185">Reference proteome</keyword>
<sequence length="128" mass="14416">MSTTPKRNFTAKTARPTIDTSALYGMDEVTVPDARLPAPAAEPTPPAAPAAAPVPEDAGLEWVQFSTYLRRNTYLRLKQAEYWEPGFVVRQQIEQVVSELLDKLETANRSLPDEHLRKLLQKNKKLRS</sequence>
<evidence type="ECO:0000313" key="2">
    <source>
        <dbReference type="Proteomes" id="UP000198310"/>
    </source>
</evidence>
<protein>
    <submittedName>
        <fullName evidence="1">Uncharacterized protein</fullName>
    </submittedName>
</protein>
<name>A0A239ANS3_9BACT</name>
<dbReference type="EMBL" id="FZNS01000014">
    <property type="protein sequence ID" value="SNR97180.1"/>
    <property type="molecule type" value="Genomic_DNA"/>
</dbReference>
<dbReference type="AlphaFoldDB" id="A0A239ANS3"/>